<evidence type="ECO:0000256" key="1">
    <source>
        <dbReference type="SAM" id="Coils"/>
    </source>
</evidence>
<keyword evidence="4" id="KW-1185">Reference proteome</keyword>
<gene>
    <name evidence="3" type="ORF">GALMADRAFT_234956</name>
</gene>
<dbReference type="EMBL" id="KL142367">
    <property type="protein sequence ID" value="KDR85849.1"/>
    <property type="molecule type" value="Genomic_DNA"/>
</dbReference>
<keyword evidence="1" id="KW-0175">Coiled coil</keyword>
<dbReference type="OrthoDB" id="3258555at2759"/>
<evidence type="ECO:0000313" key="4">
    <source>
        <dbReference type="Proteomes" id="UP000027222"/>
    </source>
</evidence>
<evidence type="ECO:0000313" key="3">
    <source>
        <dbReference type="EMBL" id="KDR85849.1"/>
    </source>
</evidence>
<protein>
    <recommendedName>
        <fullName evidence="5">F-box domain-containing protein</fullName>
    </recommendedName>
</protein>
<proteinExistence type="predicted"/>
<evidence type="ECO:0008006" key="5">
    <source>
        <dbReference type="Google" id="ProtNLM"/>
    </source>
</evidence>
<dbReference type="HOGENOM" id="CLU_030668_0_0_1"/>
<reference evidence="4" key="1">
    <citation type="journal article" date="2014" name="Proc. Natl. Acad. Sci. U.S.A.">
        <title>Extensive sampling of basidiomycete genomes demonstrates inadequacy of the white-rot/brown-rot paradigm for wood decay fungi.</title>
        <authorList>
            <person name="Riley R."/>
            <person name="Salamov A.A."/>
            <person name="Brown D.W."/>
            <person name="Nagy L.G."/>
            <person name="Floudas D."/>
            <person name="Held B.W."/>
            <person name="Levasseur A."/>
            <person name="Lombard V."/>
            <person name="Morin E."/>
            <person name="Otillar R."/>
            <person name="Lindquist E.A."/>
            <person name="Sun H."/>
            <person name="LaButti K.M."/>
            <person name="Schmutz J."/>
            <person name="Jabbour D."/>
            <person name="Luo H."/>
            <person name="Baker S.E."/>
            <person name="Pisabarro A.G."/>
            <person name="Walton J.D."/>
            <person name="Blanchette R.A."/>
            <person name="Henrissat B."/>
            <person name="Martin F."/>
            <person name="Cullen D."/>
            <person name="Hibbett D.S."/>
            <person name="Grigoriev I.V."/>
        </authorList>
    </citation>
    <scope>NUCLEOTIDE SEQUENCE [LARGE SCALE GENOMIC DNA]</scope>
    <source>
        <strain evidence="4">CBS 339.88</strain>
    </source>
</reference>
<evidence type="ECO:0000256" key="2">
    <source>
        <dbReference type="SAM" id="MobiDB-lite"/>
    </source>
</evidence>
<feature type="coiled-coil region" evidence="1">
    <location>
        <begin position="14"/>
        <end position="41"/>
    </location>
</feature>
<name>A0A067U0M9_GALM3</name>
<organism evidence="3 4">
    <name type="scientific">Galerina marginata (strain CBS 339.88)</name>
    <dbReference type="NCBI Taxonomy" id="685588"/>
    <lineage>
        <taxon>Eukaryota</taxon>
        <taxon>Fungi</taxon>
        <taxon>Dikarya</taxon>
        <taxon>Basidiomycota</taxon>
        <taxon>Agaricomycotina</taxon>
        <taxon>Agaricomycetes</taxon>
        <taxon>Agaricomycetidae</taxon>
        <taxon>Agaricales</taxon>
        <taxon>Agaricineae</taxon>
        <taxon>Strophariaceae</taxon>
        <taxon>Galerina</taxon>
    </lineage>
</organism>
<dbReference type="AlphaFoldDB" id="A0A067U0M9"/>
<accession>A0A067U0M9</accession>
<feature type="region of interest" description="Disordered" evidence="2">
    <location>
        <begin position="450"/>
        <end position="517"/>
    </location>
</feature>
<feature type="compositionally biased region" description="Acidic residues" evidence="2">
    <location>
        <begin position="464"/>
        <end position="486"/>
    </location>
</feature>
<dbReference type="Proteomes" id="UP000027222">
    <property type="component" value="Unassembled WGS sequence"/>
</dbReference>
<sequence length="543" mass="62012">MEDALSEEPDETKIARLKREIRSLKMKNEDLIDELTDSKGELNACNQIFHDLSTLRKPFSQPPPEILHSIFERAIPPSFIISSSDSFLPNSLWCHVQAQKHAVLNVCRTWYMIGLPFLYEVVSIRRIYQLAHLLRTLKYSSLNLKEMIKKVEVLCVTPDWYRQHFEYQLKVLFDLCPRLSSFSYASESPRCPLPPTIQLAALVVVPNITHLELITYIEFDSLQNLLQHASPHVVSLSIFAPPNPNGTAVLDILFRRLEDLTLWKWDDPKPFVHDWKIPHLKRLTFDSHFGEVKLIKFCEVHGAGLQYLHFTRANYVSEGWWHPPLPYKPRVFPDLSDSCPILQHIVLPPPSERLIHKNVKWVDVWVSDRTLDEARTVRNSLQSANLPALKGVRLLPYSELGHRLNLPLLLPPTLVSTTSDSFAIHLSSDVAICHDVGEIRWIKPPCAGDLDEDDLKAQEHNDTSEEEIDEPNDTLEEDIDDGDSVSDSDGSFIPDESDSEDGTDYSSDGSADQDWDPVTKELLVKDWILMDGLETGFSPLHDL</sequence>